<keyword evidence="2" id="KW-0378">Hydrolase</keyword>
<feature type="domain" description="Exonuclease" evidence="1">
    <location>
        <begin position="1"/>
        <end position="175"/>
    </location>
</feature>
<dbReference type="Pfam" id="PF00929">
    <property type="entry name" value="RNase_T"/>
    <property type="match status" value="1"/>
</dbReference>
<dbReference type="InterPro" id="IPR012337">
    <property type="entry name" value="RNaseH-like_sf"/>
</dbReference>
<keyword evidence="2" id="KW-0269">Exonuclease</keyword>
<reference evidence="2 3" key="1">
    <citation type="submission" date="2020-05" db="EMBL/GenBank/DDBJ databases">
        <title>Sulfurimonas marisnigri, sp. nov., and Sulfurimonas baltica, sp. nov., manganese oxide reducing chemolithoautotrophs of the class Epsilonproteobacteria isolated from the pelagic redoxclines of the Black and Baltic Seas and emended description of the genus Sulfurimonas.</title>
        <authorList>
            <person name="Henkel J.V."/>
            <person name="Laudan C."/>
            <person name="Werner J."/>
            <person name="Neu T."/>
            <person name="Plewe S."/>
            <person name="Sproer C."/>
            <person name="Bunk B."/>
            <person name="Schulz-Vogt H.N."/>
        </authorList>
    </citation>
    <scope>NUCLEOTIDE SEQUENCE [LARGE SCALE GENOMIC DNA]</scope>
    <source>
        <strain evidence="2 3">SoZ1</strain>
    </source>
</reference>
<evidence type="ECO:0000313" key="2">
    <source>
        <dbReference type="EMBL" id="QOY53826.1"/>
    </source>
</evidence>
<evidence type="ECO:0000313" key="3">
    <source>
        <dbReference type="Proteomes" id="UP000593836"/>
    </source>
</evidence>
<dbReference type="Gene3D" id="3.30.420.10">
    <property type="entry name" value="Ribonuclease H-like superfamily/Ribonuclease H"/>
    <property type="match status" value="1"/>
</dbReference>
<gene>
    <name evidence="2" type="ORF">HUE87_07930</name>
</gene>
<proteinExistence type="predicted"/>
<dbReference type="AlphaFoldDB" id="A0A7S7LYM4"/>
<dbReference type="RefSeq" id="WP_194365661.1">
    <property type="nucleotide sequence ID" value="NZ_CP054493.1"/>
</dbReference>
<dbReference type="GO" id="GO:0003676">
    <property type="term" value="F:nucleic acid binding"/>
    <property type="evidence" value="ECO:0007669"/>
    <property type="project" value="InterPro"/>
</dbReference>
<dbReference type="SMART" id="SM00479">
    <property type="entry name" value="EXOIII"/>
    <property type="match status" value="1"/>
</dbReference>
<dbReference type="InterPro" id="IPR013520">
    <property type="entry name" value="Ribonucl_H"/>
</dbReference>
<dbReference type="CDD" id="cd06127">
    <property type="entry name" value="DEDDh"/>
    <property type="match status" value="1"/>
</dbReference>
<name>A0A7S7LYM4_9BACT</name>
<organism evidence="2 3">
    <name type="scientific">Candidatus Sulfurimonas marisnigri</name>
    <dbReference type="NCBI Taxonomy" id="2740405"/>
    <lineage>
        <taxon>Bacteria</taxon>
        <taxon>Pseudomonadati</taxon>
        <taxon>Campylobacterota</taxon>
        <taxon>Epsilonproteobacteria</taxon>
        <taxon>Campylobacterales</taxon>
        <taxon>Sulfurimonadaceae</taxon>
        <taxon>Sulfurimonas</taxon>
    </lineage>
</organism>
<keyword evidence="3" id="KW-1185">Reference proteome</keyword>
<dbReference type="KEGG" id="smas:HUE87_07930"/>
<protein>
    <submittedName>
        <fullName evidence="2">3'-5' exonuclease</fullName>
    </submittedName>
</protein>
<dbReference type="InterPro" id="IPR036397">
    <property type="entry name" value="RNaseH_sf"/>
</dbReference>
<accession>A0A7S7LYM4</accession>
<evidence type="ECO:0000259" key="1">
    <source>
        <dbReference type="SMART" id="SM00479"/>
    </source>
</evidence>
<dbReference type="GO" id="GO:0006259">
    <property type="term" value="P:DNA metabolic process"/>
    <property type="evidence" value="ECO:0007669"/>
    <property type="project" value="UniProtKB-ARBA"/>
</dbReference>
<dbReference type="GO" id="GO:0004527">
    <property type="term" value="F:exonuclease activity"/>
    <property type="evidence" value="ECO:0007669"/>
    <property type="project" value="UniProtKB-KW"/>
</dbReference>
<sequence length="175" mass="20743">MIILDFETNSANIHDVIEVAAFRVELVSNEYKVVDTFHRYYFSEYEVNPHALAVHKLSPNRLERLRKDVDYEEYFEDDTDFVEFCKNSKTLVAHNISFELRHIGELLSFENHFCTMKENKKIVKATNVRGNIKNPKLIETCLYYDIEFDDEQYHSAIYDVTKTLEILNKMESKTI</sequence>
<dbReference type="EMBL" id="CP054493">
    <property type="protein sequence ID" value="QOY53826.1"/>
    <property type="molecule type" value="Genomic_DNA"/>
</dbReference>
<dbReference type="Proteomes" id="UP000593836">
    <property type="component" value="Chromosome"/>
</dbReference>
<dbReference type="SUPFAM" id="SSF53098">
    <property type="entry name" value="Ribonuclease H-like"/>
    <property type="match status" value="1"/>
</dbReference>
<keyword evidence="2" id="KW-0540">Nuclease</keyword>